<name>A0A0H5S6C9_BRUMA</name>
<reference evidence="1" key="1">
    <citation type="journal article" date="2007" name="Science">
        <title>Draft genome of the filarial nematode parasite Brugia malayi.</title>
        <authorList>
            <person name="Ghedin E."/>
            <person name="Wang S."/>
            <person name="Spiro D."/>
            <person name="Caler E."/>
            <person name="Zhao Q."/>
            <person name="Crabtree J."/>
            <person name="Allen J.E."/>
            <person name="Delcher A.L."/>
            <person name="Guiliano D.B."/>
            <person name="Miranda-Saavedra D."/>
            <person name="Angiuoli S.V."/>
            <person name="Creasy T."/>
            <person name="Amedeo P."/>
            <person name="Haas B."/>
            <person name="El-Sayed N.M."/>
            <person name="Wortman J.R."/>
            <person name="Feldblyum T."/>
            <person name="Tallon L."/>
            <person name="Schatz M."/>
            <person name="Shumway M."/>
            <person name="Koo H."/>
            <person name="Salzberg S.L."/>
            <person name="Schobel S."/>
            <person name="Pertea M."/>
            <person name="Pop M."/>
            <person name="White O."/>
            <person name="Barton G.J."/>
            <person name="Carlow C.K."/>
            <person name="Crawford M.J."/>
            <person name="Daub J."/>
            <person name="Dimmic M.W."/>
            <person name="Estes C.F."/>
            <person name="Foster J.M."/>
            <person name="Ganatra M."/>
            <person name="Gregory W.F."/>
            <person name="Johnson N.M."/>
            <person name="Jin J."/>
            <person name="Komuniecki R."/>
            <person name="Korf I."/>
            <person name="Kumar S."/>
            <person name="Laney S."/>
            <person name="Li B.W."/>
            <person name="Li W."/>
            <person name="Lindblom T.H."/>
            <person name="Lustigman S."/>
            <person name="Ma D."/>
            <person name="Maina C.V."/>
            <person name="Martin D.M."/>
            <person name="McCarter J.P."/>
            <person name="McReynolds L."/>
            <person name="Mitreva M."/>
            <person name="Nutman T.B."/>
            <person name="Parkinson J."/>
            <person name="Peregrin-Alvarez J.M."/>
            <person name="Poole C."/>
            <person name="Ren Q."/>
            <person name="Saunders L."/>
            <person name="Sluder A.E."/>
            <person name="Smith K."/>
            <person name="Stanke M."/>
            <person name="Unnasch T.R."/>
            <person name="Ware J."/>
            <person name="Wei A.D."/>
            <person name="Weil G."/>
            <person name="Williams D.J."/>
            <person name="Zhang Y."/>
            <person name="Williams S.A."/>
            <person name="Fraser-Liggett C."/>
            <person name="Slatko B."/>
            <person name="Blaxter M.L."/>
            <person name="Scott A.L."/>
        </authorList>
    </citation>
    <scope>NUCLEOTIDE SEQUENCE</scope>
    <source>
        <strain evidence="1">FR3</strain>
    </source>
</reference>
<protein>
    <submittedName>
        <fullName evidence="1">Bm446</fullName>
    </submittedName>
</protein>
<accession>A0A0H5S6C9</accession>
<reference evidence="1" key="2">
    <citation type="submission" date="2012-12" db="EMBL/GenBank/DDBJ databases">
        <authorList>
            <person name="Gao Y.W."/>
            <person name="Fan S.T."/>
            <person name="Sun H.T."/>
            <person name="Wang Z."/>
            <person name="Gao X.L."/>
            <person name="Li Y.G."/>
            <person name="Wang T.C."/>
            <person name="Zhang K."/>
            <person name="Xu W.W."/>
            <person name="Yu Z.J."/>
            <person name="Xia X.Z."/>
        </authorList>
    </citation>
    <scope>NUCLEOTIDE SEQUENCE</scope>
    <source>
        <strain evidence="1">FR3</strain>
    </source>
</reference>
<gene>
    <name evidence="1 2" type="ORF">Bm446</name>
    <name evidence="1" type="ORF">BM_Bm446</name>
</gene>
<proteinExistence type="predicted"/>
<sequence length="136" mass="15295">MIISSKREANFEIFWYDILFDAMKIPTNDGKKKNYELLLTGMEMHTFPDPAFKKKSNKKRRQPFFSNFTDYYHIFSSVDSGFVDSNYSGISPNMTKCKCGCHEGKQCTCKECPDKSAGKSKCVGSCHGGSTGCHDG</sequence>
<dbReference type="EMBL" id="LN856944">
    <property type="protein sequence ID" value="CRZ24160.1"/>
    <property type="molecule type" value="Genomic_DNA"/>
</dbReference>
<dbReference type="AlphaFoldDB" id="A0A0H5S6C9"/>
<evidence type="ECO:0000313" key="1">
    <source>
        <dbReference type="EMBL" id="CRZ24160.1"/>
    </source>
</evidence>
<dbReference type="WormBase" id="Bm446">
    <property type="protein sequence ID" value="BM44190"/>
    <property type="gene ID" value="WBGene00220707"/>
</dbReference>
<organism evidence="1">
    <name type="scientific">Brugia malayi</name>
    <name type="common">Filarial nematode worm</name>
    <dbReference type="NCBI Taxonomy" id="6279"/>
    <lineage>
        <taxon>Eukaryota</taxon>
        <taxon>Metazoa</taxon>
        <taxon>Ecdysozoa</taxon>
        <taxon>Nematoda</taxon>
        <taxon>Chromadorea</taxon>
        <taxon>Rhabditida</taxon>
        <taxon>Spirurina</taxon>
        <taxon>Spiruromorpha</taxon>
        <taxon>Filarioidea</taxon>
        <taxon>Onchocercidae</taxon>
        <taxon>Brugia</taxon>
    </lineage>
</organism>
<evidence type="ECO:0000313" key="2">
    <source>
        <dbReference type="WormBase" id="Bm446"/>
    </source>
</evidence>